<dbReference type="Gene3D" id="2.40.50.140">
    <property type="entry name" value="Nucleic acid-binding proteins"/>
    <property type="match status" value="1"/>
</dbReference>
<dbReference type="Gene3D" id="1.10.150.20">
    <property type="entry name" value="5' to 3' exonuclease, C-terminal subdomain"/>
    <property type="match status" value="1"/>
</dbReference>
<dbReference type="InterPro" id="IPR010994">
    <property type="entry name" value="RuvA_2-like"/>
</dbReference>
<gene>
    <name evidence="7" type="ORF">GCM10025865_27750</name>
</gene>
<dbReference type="InterPro" id="IPR012340">
    <property type="entry name" value="NA-bd_OB-fold"/>
</dbReference>
<dbReference type="SUPFAM" id="SSF50249">
    <property type="entry name" value="Nucleic acid-binding proteins"/>
    <property type="match status" value="1"/>
</dbReference>
<evidence type="ECO:0000313" key="8">
    <source>
        <dbReference type="Proteomes" id="UP001321475"/>
    </source>
</evidence>
<proteinExistence type="predicted"/>
<keyword evidence="2" id="KW-0227">DNA damage</keyword>
<dbReference type="SUPFAM" id="SSF47781">
    <property type="entry name" value="RuvA domain 2-like"/>
    <property type="match status" value="1"/>
</dbReference>
<evidence type="ECO:0000256" key="3">
    <source>
        <dbReference type="ARBA" id="ARBA00023125"/>
    </source>
</evidence>
<keyword evidence="4" id="KW-0233">DNA recombination</keyword>
<name>A0ABN6XF83_9CELL</name>
<evidence type="ECO:0000256" key="5">
    <source>
        <dbReference type="ARBA" id="ARBA00023204"/>
    </source>
</evidence>
<sequence length="112" mass="11847">MEVRVIASLSGTVASVSLDRAVIEVNGIGYLVHAVPALLSSLRVGEQARVATTMVVREDSMTLFGFADDDERLVFETVQTVSGVGPRLALAMLAVHTPDALRRAVSGRTSPP</sequence>
<dbReference type="InterPro" id="IPR013849">
    <property type="entry name" value="DNA_helicase_Holl-junc_RuvA_I"/>
</dbReference>
<keyword evidence="1" id="KW-0963">Cytoplasm</keyword>
<dbReference type="Proteomes" id="UP001321475">
    <property type="component" value="Chromosome"/>
</dbReference>
<dbReference type="Pfam" id="PF01330">
    <property type="entry name" value="RuvA_N"/>
    <property type="match status" value="1"/>
</dbReference>
<evidence type="ECO:0000259" key="6">
    <source>
        <dbReference type="Pfam" id="PF01330"/>
    </source>
</evidence>
<reference evidence="8" key="1">
    <citation type="journal article" date="2019" name="Int. J. Syst. Evol. Microbiol.">
        <title>The Global Catalogue of Microorganisms (GCM) 10K type strain sequencing project: providing services to taxonomists for standard genome sequencing and annotation.</title>
        <authorList>
            <consortium name="The Broad Institute Genomics Platform"/>
            <consortium name="The Broad Institute Genome Sequencing Center for Infectious Disease"/>
            <person name="Wu L."/>
            <person name="Ma J."/>
        </authorList>
    </citation>
    <scope>NUCLEOTIDE SEQUENCE [LARGE SCALE GENOMIC DNA]</scope>
    <source>
        <strain evidence="8">NBRC 108565</strain>
    </source>
</reference>
<accession>A0ABN6XF83</accession>
<keyword evidence="5" id="KW-0234">DNA repair</keyword>
<evidence type="ECO:0000256" key="1">
    <source>
        <dbReference type="ARBA" id="ARBA00022490"/>
    </source>
</evidence>
<keyword evidence="3" id="KW-0238">DNA-binding</keyword>
<keyword evidence="8" id="KW-1185">Reference proteome</keyword>
<protein>
    <recommendedName>
        <fullName evidence="6">DNA helicase Holliday junction RuvA type domain-containing protein</fullName>
    </recommendedName>
</protein>
<organism evidence="7 8">
    <name type="scientific">Paraoerskovia sediminicola</name>
    <dbReference type="NCBI Taxonomy" id="1138587"/>
    <lineage>
        <taxon>Bacteria</taxon>
        <taxon>Bacillati</taxon>
        <taxon>Actinomycetota</taxon>
        <taxon>Actinomycetes</taxon>
        <taxon>Micrococcales</taxon>
        <taxon>Cellulomonadaceae</taxon>
        <taxon>Paraoerskovia</taxon>
    </lineage>
</organism>
<dbReference type="InterPro" id="IPR000085">
    <property type="entry name" value="RuvA"/>
</dbReference>
<evidence type="ECO:0000313" key="7">
    <source>
        <dbReference type="EMBL" id="BDZ43476.1"/>
    </source>
</evidence>
<dbReference type="EMBL" id="AP027729">
    <property type="protein sequence ID" value="BDZ43476.1"/>
    <property type="molecule type" value="Genomic_DNA"/>
</dbReference>
<evidence type="ECO:0000256" key="4">
    <source>
        <dbReference type="ARBA" id="ARBA00023172"/>
    </source>
</evidence>
<feature type="domain" description="DNA helicase Holliday junction RuvA type" evidence="6">
    <location>
        <begin position="6"/>
        <end position="65"/>
    </location>
</feature>
<dbReference type="Pfam" id="PF14520">
    <property type="entry name" value="HHH_5"/>
    <property type="match status" value="1"/>
</dbReference>
<evidence type="ECO:0000256" key="2">
    <source>
        <dbReference type="ARBA" id="ARBA00022763"/>
    </source>
</evidence>
<dbReference type="NCBIfam" id="TIGR00084">
    <property type="entry name" value="ruvA"/>
    <property type="match status" value="1"/>
</dbReference>